<sequence>MSQLIGPLSLRMDTAPGTGLGLDESAVDRYMELAGKGLIVPPGCNSPAVQDDFALDPSRSVEL</sequence>
<dbReference type="RefSeq" id="WP_184758001.1">
    <property type="nucleotide sequence ID" value="NZ_BAABEK010000156.1"/>
</dbReference>
<dbReference type="EMBL" id="JACHJU010000003">
    <property type="protein sequence ID" value="MBB4941937.1"/>
    <property type="molecule type" value="Genomic_DNA"/>
</dbReference>
<keyword evidence="2" id="KW-1185">Reference proteome</keyword>
<dbReference type="AlphaFoldDB" id="A0A7W7WBU8"/>
<organism evidence="1 2">
    <name type="scientific">Streptosporangium album</name>
    <dbReference type="NCBI Taxonomy" id="47479"/>
    <lineage>
        <taxon>Bacteria</taxon>
        <taxon>Bacillati</taxon>
        <taxon>Actinomycetota</taxon>
        <taxon>Actinomycetes</taxon>
        <taxon>Streptosporangiales</taxon>
        <taxon>Streptosporangiaceae</taxon>
        <taxon>Streptosporangium</taxon>
    </lineage>
</organism>
<gene>
    <name evidence="1" type="ORF">FHR32_006323</name>
</gene>
<name>A0A7W7WBU8_9ACTN</name>
<reference evidence="1 2" key="1">
    <citation type="submission" date="2020-08" db="EMBL/GenBank/DDBJ databases">
        <title>Sequencing the genomes of 1000 actinobacteria strains.</title>
        <authorList>
            <person name="Klenk H.-P."/>
        </authorList>
    </citation>
    <scope>NUCLEOTIDE SEQUENCE [LARGE SCALE GENOMIC DNA]</scope>
    <source>
        <strain evidence="1 2">DSM 43023</strain>
    </source>
</reference>
<evidence type="ECO:0000313" key="2">
    <source>
        <dbReference type="Proteomes" id="UP000534286"/>
    </source>
</evidence>
<comment type="caution">
    <text evidence="1">The sequence shown here is derived from an EMBL/GenBank/DDBJ whole genome shotgun (WGS) entry which is preliminary data.</text>
</comment>
<protein>
    <submittedName>
        <fullName evidence="1">Uncharacterized protein</fullName>
    </submittedName>
</protein>
<evidence type="ECO:0000313" key="1">
    <source>
        <dbReference type="EMBL" id="MBB4941937.1"/>
    </source>
</evidence>
<accession>A0A7W7WBU8</accession>
<dbReference type="Proteomes" id="UP000534286">
    <property type="component" value="Unassembled WGS sequence"/>
</dbReference>
<proteinExistence type="predicted"/>